<dbReference type="PANTHER" id="PTHR10443:SF12">
    <property type="entry name" value="DIPEPTIDASE"/>
    <property type="match status" value="1"/>
</dbReference>
<keyword evidence="1 2" id="KW-0224">Dipeptidase</keyword>
<protein>
    <recommendedName>
        <fullName evidence="2">Dipeptidase</fullName>
        <ecNumber evidence="2">3.4.13.19</ecNumber>
    </recommendedName>
</protein>
<dbReference type="InterPro" id="IPR008257">
    <property type="entry name" value="Pept_M19"/>
</dbReference>
<evidence type="ECO:0000313" key="3">
    <source>
        <dbReference type="EMBL" id="KAH7048232.1"/>
    </source>
</evidence>
<keyword evidence="2" id="KW-0645">Protease</keyword>
<name>A0ABQ8G8D0_9PEZI</name>
<evidence type="ECO:0000256" key="1">
    <source>
        <dbReference type="ARBA" id="ARBA00022997"/>
    </source>
</evidence>
<comment type="cofactor">
    <cofactor evidence="2">
        <name>Zn(2+)</name>
        <dbReference type="ChEBI" id="CHEBI:29105"/>
    </cofactor>
</comment>
<dbReference type="InterPro" id="IPR032466">
    <property type="entry name" value="Metal_Hydrolase"/>
</dbReference>
<dbReference type="SUPFAM" id="SSF51556">
    <property type="entry name" value="Metallo-dependent hydrolases"/>
    <property type="match status" value="1"/>
</dbReference>
<dbReference type="Proteomes" id="UP000774617">
    <property type="component" value="Unassembled WGS sequence"/>
</dbReference>
<comment type="similarity">
    <text evidence="2">Belongs to the metallo-dependent hydrolases superfamily. Peptidase M19 family.</text>
</comment>
<keyword evidence="2" id="KW-0862">Zinc</keyword>
<reference evidence="3 4" key="1">
    <citation type="journal article" date="2021" name="Nat. Commun.">
        <title>Genetic determinants of endophytism in the Arabidopsis root mycobiome.</title>
        <authorList>
            <person name="Mesny F."/>
            <person name="Miyauchi S."/>
            <person name="Thiergart T."/>
            <person name="Pickel B."/>
            <person name="Atanasova L."/>
            <person name="Karlsson M."/>
            <person name="Huettel B."/>
            <person name="Barry K.W."/>
            <person name="Haridas S."/>
            <person name="Chen C."/>
            <person name="Bauer D."/>
            <person name="Andreopoulos W."/>
            <person name="Pangilinan J."/>
            <person name="LaButti K."/>
            <person name="Riley R."/>
            <person name="Lipzen A."/>
            <person name="Clum A."/>
            <person name="Drula E."/>
            <person name="Henrissat B."/>
            <person name="Kohler A."/>
            <person name="Grigoriev I.V."/>
            <person name="Martin F.M."/>
            <person name="Hacquard S."/>
        </authorList>
    </citation>
    <scope>NUCLEOTIDE SEQUENCE [LARGE SCALE GENOMIC DNA]</scope>
    <source>
        <strain evidence="3 4">MPI-SDFR-AT-0080</strain>
    </source>
</reference>
<keyword evidence="2" id="KW-0378">Hydrolase</keyword>
<organism evidence="3 4">
    <name type="scientific">Macrophomina phaseolina</name>
    <dbReference type="NCBI Taxonomy" id="35725"/>
    <lineage>
        <taxon>Eukaryota</taxon>
        <taxon>Fungi</taxon>
        <taxon>Dikarya</taxon>
        <taxon>Ascomycota</taxon>
        <taxon>Pezizomycotina</taxon>
        <taxon>Dothideomycetes</taxon>
        <taxon>Dothideomycetes incertae sedis</taxon>
        <taxon>Botryosphaeriales</taxon>
        <taxon>Botryosphaeriaceae</taxon>
        <taxon>Macrophomina</taxon>
    </lineage>
</organism>
<evidence type="ECO:0000313" key="4">
    <source>
        <dbReference type="Proteomes" id="UP000774617"/>
    </source>
</evidence>
<dbReference type="Pfam" id="PF01244">
    <property type="entry name" value="Peptidase_M19"/>
    <property type="match status" value="1"/>
</dbReference>
<feature type="chain" id="PRO_5044984669" description="Dipeptidase" evidence="2">
    <location>
        <begin position="23"/>
        <end position="396"/>
    </location>
</feature>
<accession>A0ABQ8G8D0</accession>
<sequence>MSRFKTLLLLLLPPLLPRPVSGAAPLPATPLQLPTVDDVLAGAPLVDGHNDFPIYIRAFYHNHIYGRNFSDALPLAGQVDFPRLREGRLGAQFWSVYVECPAGDGDDGATPLLETVQQIDLMRRLVDHFPTQLRWARSASDVWAQWRSGPRAGVASLMGVEGLHQVGGSPAAALRLFHALGVRYATLAHVCHNAFADSAAPALPRHGGLSPAGRAVVREMNRIGLIVDLSHVSADTARQALRLSRAPVLFSHSSAAALCPIPRNVPDDVLHALRANDGVVMVNFYPPFVACAANATLADVADHIVYIGELIGYRHVGLGADFDGMGFDAGPVGLEHVGKYPALLAELLRRGVGLHHVRGVAGANVLRVLAAVEEVAAKMASVEPLEDDVEPMVASW</sequence>
<keyword evidence="2" id="KW-0479">Metal-binding</keyword>
<evidence type="ECO:0000256" key="2">
    <source>
        <dbReference type="RuleBase" id="RU341113"/>
    </source>
</evidence>
<keyword evidence="2" id="KW-0482">Metalloprotease</keyword>
<dbReference type="CDD" id="cd01301">
    <property type="entry name" value="rDP_like"/>
    <property type="match status" value="1"/>
</dbReference>
<dbReference type="EC" id="3.4.13.19" evidence="2"/>
<keyword evidence="4" id="KW-1185">Reference proteome</keyword>
<keyword evidence="2" id="KW-0732">Signal</keyword>
<comment type="catalytic activity">
    <reaction evidence="2">
        <text>an L-aminoacyl-L-amino acid + H2O = 2 an L-alpha-amino acid</text>
        <dbReference type="Rhea" id="RHEA:48940"/>
        <dbReference type="ChEBI" id="CHEBI:15377"/>
        <dbReference type="ChEBI" id="CHEBI:59869"/>
        <dbReference type="ChEBI" id="CHEBI:77460"/>
        <dbReference type="EC" id="3.4.13.19"/>
    </reaction>
</comment>
<feature type="signal peptide" evidence="2">
    <location>
        <begin position="1"/>
        <end position="22"/>
    </location>
</feature>
<dbReference type="EMBL" id="JAGTJR010000015">
    <property type="protein sequence ID" value="KAH7048232.1"/>
    <property type="molecule type" value="Genomic_DNA"/>
</dbReference>
<dbReference type="PANTHER" id="PTHR10443">
    <property type="entry name" value="MICROSOMAL DIPEPTIDASE"/>
    <property type="match status" value="1"/>
</dbReference>
<comment type="caution">
    <text evidence="3">The sequence shown here is derived from an EMBL/GenBank/DDBJ whole genome shotgun (WGS) entry which is preliminary data.</text>
</comment>
<dbReference type="Gene3D" id="3.20.20.140">
    <property type="entry name" value="Metal-dependent hydrolases"/>
    <property type="match status" value="1"/>
</dbReference>
<dbReference type="PROSITE" id="PS51365">
    <property type="entry name" value="RENAL_DIPEPTIDASE_2"/>
    <property type="match status" value="1"/>
</dbReference>
<gene>
    <name evidence="3" type="ORF">B0J12DRAFT_108122</name>
</gene>
<proteinExistence type="inferred from homology"/>